<comment type="subcellular location">
    <subcellularLocation>
        <location evidence="1">Nucleus</location>
    </subcellularLocation>
</comment>
<dbReference type="PROSITE" id="PS50888">
    <property type="entry name" value="BHLH"/>
    <property type="match status" value="1"/>
</dbReference>
<keyword evidence="5" id="KW-0539">Nucleus</keyword>
<evidence type="ECO:0000256" key="6">
    <source>
        <dbReference type="SAM" id="MobiDB-lite"/>
    </source>
</evidence>
<evidence type="ECO:0000256" key="3">
    <source>
        <dbReference type="ARBA" id="ARBA00023125"/>
    </source>
</evidence>
<reference evidence="9" key="1">
    <citation type="submission" date="2017-01" db="EMBL/GenBank/DDBJ databases">
        <title>Comparative genomics of anhydrobiosis in the tardigrade Hypsibius dujardini.</title>
        <authorList>
            <person name="Yoshida Y."/>
            <person name="Koutsovoulos G."/>
            <person name="Laetsch D."/>
            <person name="Stevens L."/>
            <person name="Kumar S."/>
            <person name="Horikawa D."/>
            <person name="Ishino K."/>
            <person name="Komine S."/>
            <person name="Tomita M."/>
            <person name="Blaxter M."/>
            <person name="Arakawa K."/>
        </authorList>
    </citation>
    <scope>NUCLEOTIDE SEQUENCE [LARGE SCALE GENOMIC DNA]</scope>
    <source>
        <strain evidence="9">Z151</strain>
    </source>
</reference>
<dbReference type="CDD" id="cd19687">
    <property type="entry name" value="bHLHzip_Mlx"/>
    <property type="match status" value="1"/>
</dbReference>
<dbReference type="GO" id="GO:0000981">
    <property type="term" value="F:DNA-binding transcription factor activity, RNA polymerase II-specific"/>
    <property type="evidence" value="ECO:0007669"/>
    <property type="project" value="TreeGrafter"/>
</dbReference>
<evidence type="ECO:0000313" key="8">
    <source>
        <dbReference type="EMBL" id="OQV21502.1"/>
    </source>
</evidence>
<dbReference type="PANTHER" id="PTHR15741:SF25">
    <property type="entry name" value="MAX-LIKE PROTEIN X"/>
    <property type="match status" value="1"/>
</dbReference>
<evidence type="ECO:0000256" key="4">
    <source>
        <dbReference type="ARBA" id="ARBA00023163"/>
    </source>
</evidence>
<dbReference type="InterPro" id="IPR052207">
    <property type="entry name" value="Max-like/E-box_TFs"/>
</dbReference>
<dbReference type="Gene3D" id="4.10.280.10">
    <property type="entry name" value="Helix-loop-helix DNA-binding domain"/>
    <property type="match status" value="1"/>
</dbReference>
<protein>
    <submittedName>
        <fullName evidence="8">Max-like protein X</fullName>
    </submittedName>
</protein>
<feature type="region of interest" description="Disordered" evidence="6">
    <location>
        <begin position="1"/>
        <end position="123"/>
    </location>
</feature>
<evidence type="ECO:0000256" key="5">
    <source>
        <dbReference type="ARBA" id="ARBA00023242"/>
    </source>
</evidence>
<name>A0A1W0X2E3_HYPEX</name>
<feature type="domain" description="BHLH" evidence="7">
    <location>
        <begin position="106"/>
        <end position="162"/>
    </location>
</feature>
<keyword evidence="2" id="KW-0805">Transcription regulation</keyword>
<dbReference type="EMBL" id="MTYJ01000023">
    <property type="protein sequence ID" value="OQV21502.1"/>
    <property type="molecule type" value="Genomic_DNA"/>
</dbReference>
<organism evidence="8 9">
    <name type="scientific">Hypsibius exemplaris</name>
    <name type="common">Freshwater tardigrade</name>
    <dbReference type="NCBI Taxonomy" id="2072580"/>
    <lineage>
        <taxon>Eukaryota</taxon>
        <taxon>Metazoa</taxon>
        <taxon>Ecdysozoa</taxon>
        <taxon>Tardigrada</taxon>
        <taxon>Eutardigrada</taxon>
        <taxon>Parachela</taxon>
        <taxon>Hypsibioidea</taxon>
        <taxon>Hypsibiidae</taxon>
        <taxon>Hypsibius</taxon>
    </lineage>
</organism>
<dbReference type="GO" id="GO:0005634">
    <property type="term" value="C:nucleus"/>
    <property type="evidence" value="ECO:0007669"/>
    <property type="project" value="UniProtKB-SubCell"/>
</dbReference>
<comment type="caution">
    <text evidence="8">The sequence shown here is derived from an EMBL/GenBank/DDBJ whole genome shotgun (WGS) entry which is preliminary data.</text>
</comment>
<gene>
    <name evidence="8" type="ORF">BV898_04706</name>
</gene>
<feature type="compositionally biased region" description="Acidic residues" evidence="6">
    <location>
        <begin position="85"/>
        <end position="94"/>
    </location>
</feature>
<evidence type="ECO:0000256" key="2">
    <source>
        <dbReference type="ARBA" id="ARBA00023015"/>
    </source>
</evidence>
<dbReference type="InterPro" id="IPR036638">
    <property type="entry name" value="HLH_DNA-bd_sf"/>
</dbReference>
<dbReference type="GO" id="GO:0046983">
    <property type="term" value="F:protein dimerization activity"/>
    <property type="evidence" value="ECO:0007669"/>
    <property type="project" value="InterPro"/>
</dbReference>
<feature type="compositionally biased region" description="Polar residues" evidence="6">
    <location>
        <begin position="12"/>
        <end position="33"/>
    </location>
</feature>
<dbReference type="AlphaFoldDB" id="A0A1W0X2E3"/>
<accession>A0A1W0X2E3</accession>
<proteinExistence type="predicted"/>
<evidence type="ECO:0000259" key="7">
    <source>
        <dbReference type="PROSITE" id="PS50888"/>
    </source>
</evidence>
<feature type="compositionally biased region" description="Polar residues" evidence="6">
    <location>
        <begin position="48"/>
        <end position="69"/>
    </location>
</feature>
<dbReference type="PANTHER" id="PTHR15741">
    <property type="entry name" value="BASIC HELIX-LOOP-HELIX ZIP TRANSCRIPTION FACTOR"/>
    <property type="match status" value="1"/>
</dbReference>
<evidence type="ECO:0000313" key="9">
    <source>
        <dbReference type="Proteomes" id="UP000192578"/>
    </source>
</evidence>
<feature type="compositionally biased region" description="Low complexity" evidence="6">
    <location>
        <begin position="70"/>
        <end position="81"/>
    </location>
</feature>
<keyword evidence="3" id="KW-0238">DNA-binding</keyword>
<sequence length="282" mass="31373">MNRRDLKKTAEHSSLSSELTQALSHNSNNNSGVFSPAGGSGQEGRNSDFYSHNESPQQGPGTSSGNGTPLSMSRRNSLNNSEPISADESDDDGQYEGKPGLSFRERRREAHTQAEQKRRDAIKKGYKELEEELPSVQENQIGSQKPSKALVMQKSIDYVHYLEEQKRKSAEELDGLQKDYMGLQIMKQTYEKMAAAARNQPDQGVTPVSDDVKFRVFQLMMENLFESFDARVSADNFAELSGSAFNWLEEACTPQNFRSITSSILRDVKTSSKNQAASGSKL</sequence>
<evidence type="ECO:0000256" key="1">
    <source>
        <dbReference type="ARBA" id="ARBA00004123"/>
    </source>
</evidence>
<dbReference type="SUPFAM" id="SSF47459">
    <property type="entry name" value="HLH, helix-loop-helix DNA-binding domain"/>
    <property type="match status" value="1"/>
</dbReference>
<dbReference type="Pfam" id="PF00010">
    <property type="entry name" value="HLH"/>
    <property type="match status" value="1"/>
</dbReference>
<dbReference type="SMART" id="SM00353">
    <property type="entry name" value="HLH"/>
    <property type="match status" value="1"/>
</dbReference>
<dbReference type="OrthoDB" id="5778525at2759"/>
<keyword evidence="9" id="KW-1185">Reference proteome</keyword>
<dbReference type="InterPro" id="IPR011598">
    <property type="entry name" value="bHLH_dom"/>
</dbReference>
<dbReference type="GO" id="GO:0000978">
    <property type="term" value="F:RNA polymerase II cis-regulatory region sequence-specific DNA binding"/>
    <property type="evidence" value="ECO:0007669"/>
    <property type="project" value="TreeGrafter"/>
</dbReference>
<keyword evidence="4" id="KW-0804">Transcription</keyword>
<feature type="compositionally biased region" description="Basic and acidic residues" evidence="6">
    <location>
        <begin position="103"/>
        <end position="123"/>
    </location>
</feature>
<dbReference type="Proteomes" id="UP000192578">
    <property type="component" value="Unassembled WGS sequence"/>
</dbReference>